<accession>A0A0C2ZT02</accession>
<keyword evidence="3" id="KW-1185">Reference proteome</keyword>
<reference evidence="2 3" key="1">
    <citation type="submission" date="2014-04" db="EMBL/GenBank/DDBJ databases">
        <authorList>
            <consortium name="DOE Joint Genome Institute"/>
            <person name="Kuo A."/>
            <person name="Kohler A."/>
            <person name="Nagy L.G."/>
            <person name="Floudas D."/>
            <person name="Copeland A."/>
            <person name="Barry K.W."/>
            <person name="Cichocki N."/>
            <person name="Veneault-Fourrey C."/>
            <person name="LaButti K."/>
            <person name="Lindquist E.A."/>
            <person name="Lipzen A."/>
            <person name="Lundell T."/>
            <person name="Morin E."/>
            <person name="Murat C."/>
            <person name="Sun H."/>
            <person name="Tunlid A."/>
            <person name="Henrissat B."/>
            <person name="Grigoriev I.V."/>
            <person name="Hibbett D.S."/>
            <person name="Martin F."/>
            <person name="Nordberg H.P."/>
            <person name="Cantor M.N."/>
            <person name="Hua S.X."/>
        </authorList>
    </citation>
    <scope>NUCLEOTIDE SEQUENCE [LARGE SCALE GENOMIC DNA]</scope>
    <source>
        <strain evidence="2 3">Foug A</strain>
    </source>
</reference>
<proteinExistence type="predicted"/>
<organism evidence="2 3">
    <name type="scientific">Scleroderma citrinum Foug A</name>
    <dbReference type="NCBI Taxonomy" id="1036808"/>
    <lineage>
        <taxon>Eukaryota</taxon>
        <taxon>Fungi</taxon>
        <taxon>Dikarya</taxon>
        <taxon>Basidiomycota</taxon>
        <taxon>Agaricomycotina</taxon>
        <taxon>Agaricomycetes</taxon>
        <taxon>Agaricomycetidae</taxon>
        <taxon>Boletales</taxon>
        <taxon>Sclerodermatineae</taxon>
        <taxon>Sclerodermataceae</taxon>
        <taxon>Scleroderma</taxon>
    </lineage>
</organism>
<feature type="region of interest" description="Disordered" evidence="1">
    <location>
        <begin position="91"/>
        <end position="110"/>
    </location>
</feature>
<dbReference type="Proteomes" id="UP000053989">
    <property type="component" value="Unassembled WGS sequence"/>
</dbReference>
<gene>
    <name evidence="2" type="ORF">SCLCIDRAFT_1213129</name>
</gene>
<evidence type="ECO:0000313" key="3">
    <source>
        <dbReference type="Proteomes" id="UP000053989"/>
    </source>
</evidence>
<dbReference type="HOGENOM" id="CLU_2172565_0_0_1"/>
<evidence type="ECO:0000256" key="1">
    <source>
        <dbReference type="SAM" id="MobiDB-lite"/>
    </source>
</evidence>
<name>A0A0C2ZT02_9AGAM</name>
<dbReference type="EMBL" id="KN822027">
    <property type="protein sequence ID" value="KIM64628.1"/>
    <property type="molecule type" value="Genomic_DNA"/>
</dbReference>
<sequence>MTCKLVLARNQLRSSDTIGMQDPLYNPRFAEDTFCFHYIAAHVGLPALCTPIPYRPLFCLGTYIHSYGTAKVIRHRSSHCRRASVIMIGVGDDPSDHDDTASCTYQQGSG</sequence>
<reference evidence="3" key="2">
    <citation type="submission" date="2015-01" db="EMBL/GenBank/DDBJ databases">
        <title>Evolutionary Origins and Diversification of the Mycorrhizal Mutualists.</title>
        <authorList>
            <consortium name="DOE Joint Genome Institute"/>
            <consortium name="Mycorrhizal Genomics Consortium"/>
            <person name="Kohler A."/>
            <person name="Kuo A."/>
            <person name="Nagy L.G."/>
            <person name="Floudas D."/>
            <person name="Copeland A."/>
            <person name="Barry K.W."/>
            <person name="Cichocki N."/>
            <person name="Veneault-Fourrey C."/>
            <person name="LaButti K."/>
            <person name="Lindquist E.A."/>
            <person name="Lipzen A."/>
            <person name="Lundell T."/>
            <person name="Morin E."/>
            <person name="Murat C."/>
            <person name="Riley R."/>
            <person name="Ohm R."/>
            <person name="Sun H."/>
            <person name="Tunlid A."/>
            <person name="Henrissat B."/>
            <person name="Grigoriev I.V."/>
            <person name="Hibbett D.S."/>
            <person name="Martin F."/>
        </authorList>
    </citation>
    <scope>NUCLEOTIDE SEQUENCE [LARGE SCALE GENOMIC DNA]</scope>
    <source>
        <strain evidence="3">Foug A</strain>
    </source>
</reference>
<protein>
    <submittedName>
        <fullName evidence="2">Uncharacterized protein</fullName>
    </submittedName>
</protein>
<dbReference type="InParanoid" id="A0A0C2ZT02"/>
<dbReference type="AlphaFoldDB" id="A0A0C2ZT02"/>
<evidence type="ECO:0000313" key="2">
    <source>
        <dbReference type="EMBL" id="KIM64628.1"/>
    </source>
</evidence>
<feature type="compositionally biased region" description="Polar residues" evidence="1">
    <location>
        <begin position="101"/>
        <end position="110"/>
    </location>
</feature>